<sequence>MKYEIVTIGSATVDHFADTDSELIRIDTRSSHEELIAFPLGSKLLIRELKTTTGGGGTNTAVAFSRLGLNTAFLGKLGDDASAAFVLDRLKAEGVDFIGARGGQTGLSVILNSIKDDRSILAYKGANDDLTPQDVPDFEADWVYLSSMLNTSFDTVCELLRRPHRFRLAFNPSNYQARLGYEALKDVIDHTTLLVLNREEACKLLGLNYIELPPIEQLVTRLAKLPPQLFVITDGSRGAWVYDRTTLYHGKPMPDLRIVETTGAGDAFASTFTAALHMGHPVRDALDLAMTNSESVLGEKGAKEGLLTREALLERVARQHREIDTFASVSQPD</sequence>
<dbReference type="KEGG" id="tcd:AAIA72_11230"/>
<evidence type="ECO:0000259" key="4">
    <source>
        <dbReference type="Pfam" id="PF00294"/>
    </source>
</evidence>
<reference evidence="5" key="1">
    <citation type="submission" date="2024-05" db="EMBL/GenBank/DDBJ databases">
        <title>Genome sequencing of novel strain.</title>
        <authorList>
            <person name="Ganbat D."/>
            <person name="Ganbat S."/>
            <person name="Lee S.-J."/>
        </authorList>
    </citation>
    <scope>NUCLEOTIDE SEQUENCE</scope>
    <source>
        <strain evidence="5">SMD15-11</strain>
    </source>
</reference>
<dbReference type="Pfam" id="PF00294">
    <property type="entry name" value="PfkB"/>
    <property type="match status" value="1"/>
</dbReference>
<dbReference type="GO" id="GO:0006796">
    <property type="term" value="P:phosphate-containing compound metabolic process"/>
    <property type="evidence" value="ECO:0007669"/>
    <property type="project" value="UniProtKB-ARBA"/>
</dbReference>
<dbReference type="PRINTS" id="PR00990">
    <property type="entry name" value="RIBOKINASE"/>
</dbReference>
<protein>
    <submittedName>
        <fullName evidence="5">Carbohydrate kinase family protein</fullName>
    </submittedName>
</protein>
<dbReference type="InterPro" id="IPR002173">
    <property type="entry name" value="Carboh/pur_kinase_PfkB_CS"/>
</dbReference>
<proteinExistence type="inferred from homology"/>
<name>A0AB39UU65_9GAMM</name>
<gene>
    <name evidence="5" type="ORF">AAIA72_11230</name>
</gene>
<dbReference type="AlphaFoldDB" id="A0AB39UU65"/>
<dbReference type="InterPro" id="IPR029056">
    <property type="entry name" value="Ribokinase-like"/>
</dbReference>
<dbReference type="RefSeq" id="WP_369600410.1">
    <property type="nucleotide sequence ID" value="NZ_CP154858.1"/>
</dbReference>
<dbReference type="PANTHER" id="PTHR10584">
    <property type="entry name" value="SUGAR KINASE"/>
    <property type="match status" value="1"/>
</dbReference>
<dbReference type="InterPro" id="IPR002139">
    <property type="entry name" value="Ribo/fructo_kinase"/>
</dbReference>
<organism evidence="5">
    <name type="scientific">Thermohahella caldifontis</name>
    <dbReference type="NCBI Taxonomy" id="3142973"/>
    <lineage>
        <taxon>Bacteria</taxon>
        <taxon>Pseudomonadati</taxon>
        <taxon>Pseudomonadota</taxon>
        <taxon>Gammaproteobacteria</taxon>
        <taxon>Oceanospirillales</taxon>
        <taxon>Hahellaceae</taxon>
        <taxon>Thermohahella</taxon>
    </lineage>
</organism>
<keyword evidence="3 5" id="KW-0418">Kinase</keyword>
<dbReference type="Gene3D" id="3.40.1190.20">
    <property type="match status" value="1"/>
</dbReference>
<evidence type="ECO:0000313" key="5">
    <source>
        <dbReference type="EMBL" id="XDT71375.1"/>
    </source>
</evidence>
<feature type="domain" description="Carbohydrate kinase PfkB" evidence="4">
    <location>
        <begin position="42"/>
        <end position="306"/>
    </location>
</feature>
<dbReference type="PANTHER" id="PTHR10584:SF166">
    <property type="entry name" value="RIBOKINASE"/>
    <property type="match status" value="1"/>
</dbReference>
<evidence type="ECO:0000256" key="2">
    <source>
        <dbReference type="ARBA" id="ARBA00022679"/>
    </source>
</evidence>
<dbReference type="EMBL" id="CP154858">
    <property type="protein sequence ID" value="XDT71375.1"/>
    <property type="molecule type" value="Genomic_DNA"/>
</dbReference>
<dbReference type="PROSITE" id="PS00583">
    <property type="entry name" value="PFKB_KINASES_1"/>
    <property type="match status" value="1"/>
</dbReference>
<keyword evidence="2" id="KW-0808">Transferase</keyword>
<accession>A0AB39UU65</accession>
<dbReference type="InterPro" id="IPR011611">
    <property type="entry name" value="PfkB_dom"/>
</dbReference>
<evidence type="ECO:0000256" key="1">
    <source>
        <dbReference type="ARBA" id="ARBA00010688"/>
    </source>
</evidence>
<comment type="similarity">
    <text evidence="1">Belongs to the carbohydrate kinase PfkB family.</text>
</comment>
<evidence type="ECO:0000256" key="3">
    <source>
        <dbReference type="ARBA" id="ARBA00022777"/>
    </source>
</evidence>
<dbReference type="GO" id="GO:0016301">
    <property type="term" value="F:kinase activity"/>
    <property type="evidence" value="ECO:0007669"/>
    <property type="project" value="UniProtKB-KW"/>
</dbReference>
<dbReference type="SUPFAM" id="SSF53613">
    <property type="entry name" value="Ribokinase-like"/>
    <property type="match status" value="1"/>
</dbReference>